<comment type="similarity">
    <text evidence="1">Belongs to the YoeB family.</text>
</comment>
<comment type="caution">
    <text evidence="7">The sequence shown here is derived from an EMBL/GenBank/DDBJ whole genome shotgun (WGS) entry which is preliminary data.</text>
</comment>
<keyword evidence="4" id="KW-0255">Endonuclease</keyword>
<dbReference type="GO" id="GO:0016787">
    <property type="term" value="F:hydrolase activity"/>
    <property type="evidence" value="ECO:0007669"/>
    <property type="project" value="UniProtKB-KW"/>
</dbReference>
<dbReference type="AlphaFoldDB" id="A0A059KGK0"/>
<evidence type="ECO:0000256" key="1">
    <source>
        <dbReference type="ARBA" id="ARBA00008172"/>
    </source>
</evidence>
<dbReference type="Gene3D" id="3.30.2310.20">
    <property type="entry name" value="RelE-like"/>
    <property type="match status" value="1"/>
</dbReference>
<dbReference type="GO" id="GO:0006401">
    <property type="term" value="P:RNA catabolic process"/>
    <property type="evidence" value="ECO:0007669"/>
    <property type="project" value="InterPro"/>
</dbReference>
<dbReference type="Proteomes" id="UP000026714">
    <property type="component" value="Unassembled WGS sequence"/>
</dbReference>
<dbReference type="GO" id="GO:0045892">
    <property type="term" value="P:negative regulation of DNA-templated transcription"/>
    <property type="evidence" value="ECO:0007669"/>
    <property type="project" value="TreeGrafter"/>
</dbReference>
<dbReference type="SUPFAM" id="SSF143011">
    <property type="entry name" value="RelE-like"/>
    <property type="match status" value="1"/>
</dbReference>
<dbReference type="RefSeq" id="WP_051632349.1">
    <property type="nucleotide sequence ID" value="NZ_AZRA01000181.1"/>
</dbReference>
<name>A0A059KGK0_9BURK</name>
<dbReference type="InterPro" id="IPR009614">
    <property type="entry name" value="YoeB_toxin"/>
</dbReference>
<gene>
    <name evidence="7" type="ORF">X805_41690</name>
</gene>
<evidence type="ECO:0000256" key="5">
    <source>
        <dbReference type="ARBA" id="ARBA00022801"/>
    </source>
</evidence>
<evidence type="ECO:0000313" key="7">
    <source>
        <dbReference type="EMBL" id="KDB50238.1"/>
    </source>
</evidence>
<dbReference type="GO" id="GO:0004519">
    <property type="term" value="F:endonuclease activity"/>
    <property type="evidence" value="ECO:0007669"/>
    <property type="project" value="UniProtKB-KW"/>
</dbReference>
<reference evidence="7 8" key="1">
    <citation type="journal article" date="2014" name="FEMS Microbiol. Ecol.">
        <title>Sphaerotilus natans encrusted with nanoball-shaped Fe(III) oxide minerals formed by nitrate-reducing mixotrophic Fe(II) oxidation.</title>
        <authorList>
            <person name="Park S."/>
            <person name="Kim D.H."/>
            <person name="Lee J.H."/>
            <person name="Hur H.G."/>
        </authorList>
    </citation>
    <scope>NUCLEOTIDE SEQUENCE [LARGE SCALE GENOMIC DNA]</scope>
    <source>
        <strain evidence="7 8">DSM 6575</strain>
    </source>
</reference>
<evidence type="ECO:0000256" key="4">
    <source>
        <dbReference type="ARBA" id="ARBA00022759"/>
    </source>
</evidence>
<dbReference type="eggNOG" id="COG4115">
    <property type="taxonomic scope" value="Bacteria"/>
</dbReference>
<protein>
    <recommendedName>
        <fullName evidence="6">Putative mRNA interferase YoeB</fullName>
    </recommendedName>
</protein>
<dbReference type="PATRIC" id="fig|1286631.3.peg.4056"/>
<proteinExistence type="inferred from homology"/>
<evidence type="ECO:0000256" key="6">
    <source>
        <dbReference type="ARBA" id="ARBA00030388"/>
    </source>
</evidence>
<evidence type="ECO:0000256" key="2">
    <source>
        <dbReference type="ARBA" id="ARBA00022649"/>
    </source>
</evidence>
<keyword evidence="8" id="KW-1185">Reference proteome</keyword>
<accession>A0A059KGK0</accession>
<keyword evidence="5" id="KW-0378">Hydrolase</keyword>
<dbReference type="NCBIfam" id="TIGR02116">
    <property type="entry name" value="toxin_Txe_YoeB"/>
    <property type="match status" value="1"/>
</dbReference>
<dbReference type="STRING" id="34103.SAMN05421778_1186"/>
<dbReference type="PANTHER" id="PTHR38039">
    <property type="entry name" value="TOXIN YOEB"/>
    <property type="match status" value="1"/>
</dbReference>
<evidence type="ECO:0000313" key="8">
    <source>
        <dbReference type="Proteomes" id="UP000026714"/>
    </source>
</evidence>
<sequence length="104" mass="12092">MNASSKKSRNKAETRAEASLRWTDHAWDDYLWHQQHNAVAVAAINALIQECLRSPFKGTGKPEPLCGDLSGFWSRRIDRTHRLVYLYEQDALTIVQCRYHYGDR</sequence>
<keyword evidence="3" id="KW-0540">Nuclease</keyword>
<evidence type="ECO:0000256" key="3">
    <source>
        <dbReference type="ARBA" id="ARBA00022722"/>
    </source>
</evidence>
<dbReference type="EMBL" id="AZRA01000181">
    <property type="protein sequence ID" value="KDB50238.1"/>
    <property type="molecule type" value="Genomic_DNA"/>
</dbReference>
<keyword evidence="2" id="KW-1277">Toxin-antitoxin system</keyword>
<dbReference type="Pfam" id="PF06769">
    <property type="entry name" value="YoeB_toxin"/>
    <property type="match status" value="1"/>
</dbReference>
<dbReference type="PANTHER" id="PTHR38039:SF1">
    <property type="entry name" value="TOXIN YOEB"/>
    <property type="match status" value="1"/>
</dbReference>
<dbReference type="InterPro" id="IPR035093">
    <property type="entry name" value="RelE/ParE_toxin_dom_sf"/>
</dbReference>
<organism evidence="7 8">
    <name type="scientific">Sphaerotilus natans subsp. natans DSM 6575</name>
    <dbReference type="NCBI Taxonomy" id="1286631"/>
    <lineage>
        <taxon>Bacteria</taxon>
        <taxon>Pseudomonadati</taxon>
        <taxon>Pseudomonadota</taxon>
        <taxon>Betaproteobacteria</taxon>
        <taxon>Burkholderiales</taxon>
        <taxon>Sphaerotilaceae</taxon>
        <taxon>Sphaerotilus</taxon>
    </lineage>
</organism>